<organism evidence="4 5">
    <name type="scientific">Candidatus Bilophila faecipullorum</name>
    <dbReference type="NCBI Taxonomy" id="2838482"/>
    <lineage>
        <taxon>Bacteria</taxon>
        <taxon>Pseudomonadati</taxon>
        <taxon>Thermodesulfobacteriota</taxon>
        <taxon>Desulfovibrionia</taxon>
        <taxon>Desulfovibrionales</taxon>
        <taxon>Desulfovibrionaceae</taxon>
        <taxon>Bilophila</taxon>
    </lineage>
</organism>
<comment type="similarity">
    <text evidence="1">Belongs to the glycosyl hydrolase 57 family.</text>
</comment>
<dbReference type="InterPro" id="IPR004300">
    <property type="entry name" value="Glyco_hydro_57_N"/>
</dbReference>
<sequence>MSAICFYFQVHQPYRLRHYTFFDIGRDSFYEDEDANCGILLKVARKCYLPMNALLLKLIRRYEGSFKVSFSISGTALDQFESYAPEVIQSFRELVETGCVELLSETYNHSLSFLYSPEEFREQVALHDERVEALFGVRPRVFRNTELIYNNALAKAVEDMGYDAVLAEGADHVLGWRSPNFLYRPEGCGRLKLMLKNYRLSDDIAFRFSNHEWPEFPLTANKFARWAQAANASGDLINLFMDYETFGEHQWESTGIFAFMEALPEALLATPGFSFLTPSEAAARFEPVASLDVPHFMSWADAERDLTAWLGNDMQHDAIEAVYRLEGRVKATGDPGLLRVWRRLQTSDHFYYMCTKWFSDGDVHSYFNPYGTPYDAYINYMNVIADFELTLDAALPVGQSDKAVAAPGV</sequence>
<dbReference type="GO" id="GO:0005975">
    <property type="term" value="P:carbohydrate metabolic process"/>
    <property type="evidence" value="ECO:0007669"/>
    <property type="project" value="InterPro"/>
</dbReference>
<accession>A0A9D1U9Q4</accession>
<dbReference type="CDD" id="cd10795">
    <property type="entry name" value="GH57N_MJA1_like"/>
    <property type="match status" value="1"/>
</dbReference>
<reference evidence="4" key="2">
    <citation type="submission" date="2021-04" db="EMBL/GenBank/DDBJ databases">
        <authorList>
            <person name="Gilroy R."/>
        </authorList>
    </citation>
    <scope>NUCLEOTIDE SEQUENCE</scope>
    <source>
        <strain evidence="4">ChiSxjej5B17-1746</strain>
    </source>
</reference>
<dbReference type="EMBL" id="DXGI01000360">
    <property type="protein sequence ID" value="HIW79363.1"/>
    <property type="molecule type" value="Genomic_DNA"/>
</dbReference>
<proteinExistence type="inferred from homology"/>
<dbReference type="Gene3D" id="3.20.110.20">
    <property type="match status" value="1"/>
</dbReference>
<evidence type="ECO:0000256" key="1">
    <source>
        <dbReference type="ARBA" id="ARBA00006821"/>
    </source>
</evidence>
<keyword evidence="4" id="KW-0378">Hydrolase</keyword>
<keyword evidence="2" id="KW-0119">Carbohydrate metabolism</keyword>
<dbReference type="InterPro" id="IPR011330">
    <property type="entry name" value="Glyco_hydro/deAcase_b/a-brl"/>
</dbReference>
<name>A0A9D1U9Q4_9BACT</name>
<dbReference type="AlphaFoldDB" id="A0A9D1U9Q4"/>
<evidence type="ECO:0000256" key="2">
    <source>
        <dbReference type="ARBA" id="ARBA00023277"/>
    </source>
</evidence>
<comment type="caution">
    <text evidence="4">The sequence shown here is derived from an EMBL/GenBank/DDBJ whole genome shotgun (WGS) entry which is preliminary data.</text>
</comment>
<dbReference type="InterPro" id="IPR052046">
    <property type="entry name" value="GH57_Enzymes"/>
</dbReference>
<evidence type="ECO:0000313" key="5">
    <source>
        <dbReference type="Proteomes" id="UP000824264"/>
    </source>
</evidence>
<dbReference type="Proteomes" id="UP000824264">
    <property type="component" value="Unassembled WGS sequence"/>
</dbReference>
<evidence type="ECO:0000259" key="3">
    <source>
        <dbReference type="Pfam" id="PF03065"/>
    </source>
</evidence>
<dbReference type="SUPFAM" id="SSF88713">
    <property type="entry name" value="Glycoside hydrolase/deacetylase"/>
    <property type="match status" value="1"/>
</dbReference>
<protein>
    <submittedName>
        <fullName evidence="4">Glycoside hydrolase family 57 protein</fullName>
    </submittedName>
</protein>
<feature type="domain" description="Glycoside hydrolase family 57 N-terminal" evidence="3">
    <location>
        <begin position="6"/>
        <end position="294"/>
    </location>
</feature>
<dbReference type="GO" id="GO:0016787">
    <property type="term" value="F:hydrolase activity"/>
    <property type="evidence" value="ECO:0007669"/>
    <property type="project" value="UniProtKB-KW"/>
</dbReference>
<reference evidence="4" key="1">
    <citation type="journal article" date="2021" name="PeerJ">
        <title>Extensive microbial diversity within the chicken gut microbiome revealed by metagenomics and culture.</title>
        <authorList>
            <person name="Gilroy R."/>
            <person name="Ravi A."/>
            <person name="Getino M."/>
            <person name="Pursley I."/>
            <person name="Horton D.L."/>
            <person name="Alikhan N.F."/>
            <person name="Baker D."/>
            <person name="Gharbi K."/>
            <person name="Hall N."/>
            <person name="Watson M."/>
            <person name="Adriaenssens E.M."/>
            <person name="Foster-Nyarko E."/>
            <person name="Jarju S."/>
            <person name="Secka A."/>
            <person name="Antonio M."/>
            <person name="Oren A."/>
            <person name="Chaudhuri R.R."/>
            <person name="La Ragione R."/>
            <person name="Hildebrand F."/>
            <person name="Pallen M.J."/>
        </authorList>
    </citation>
    <scope>NUCLEOTIDE SEQUENCE</scope>
    <source>
        <strain evidence="4">ChiSxjej5B17-1746</strain>
    </source>
</reference>
<dbReference type="Pfam" id="PF03065">
    <property type="entry name" value="Glyco_hydro_57"/>
    <property type="match status" value="1"/>
</dbReference>
<gene>
    <name evidence="4" type="ORF">H9874_09510</name>
</gene>
<dbReference type="PANTHER" id="PTHR36306">
    <property type="entry name" value="ALPHA-AMYLASE-RELATED-RELATED"/>
    <property type="match status" value="1"/>
</dbReference>
<dbReference type="PANTHER" id="PTHR36306:SF1">
    <property type="entry name" value="ALPHA-AMYLASE-RELATED"/>
    <property type="match status" value="1"/>
</dbReference>
<evidence type="ECO:0000313" key="4">
    <source>
        <dbReference type="EMBL" id="HIW79363.1"/>
    </source>
</evidence>